<dbReference type="GO" id="GO:0003713">
    <property type="term" value="F:transcription coactivator activity"/>
    <property type="evidence" value="ECO:0007669"/>
    <property type="project" value="InterPro"/>
</dbReference>
<evidence type="ECO:0000313" key="2">
    <source>
        <dbReference type="Proteomes" id="UP000245207"/>
    </source>
</evidence>
<dbReference type="CDD" id="cd13214">
    <property type="entry name" value="PH-GRAM_WBP2"/>
    <property type="match status" value="1"/>
</dbReference>
<keyword evidence="2" id="KW-1185">Reference proteome</keyword>
<protein>
    <submittedName>
        <fullName evidence="1">PH domain-like protein</fullName>
    </submittedName>
</protein>
<sequence length="176" mass="19902">MFVLIRDGVEFEVNNIYGAHGGIVKAKGRIFLSNVRIVFVADKPTQTFTAFDMPLLYVHDEKFHQPVFHCNNISGVVEPVVPNDQNRAMYPAHSFKILFKNGGCGTFVPLFLNLIKSVRQYNQQFVASNTTRVDPLRAAQTPIGDMVNCAYVDPSDPTKIYLQQPPLEGQRRDTYH</sequence>
<accession>A0A2U1M6N0</accession>
<dbReference type="Proteomes" id="UP000245207">
    <property type="component" value="Unassembled WGS sequence"/>
</dbReference>
<dbReference type="AlphaFoldDB" id="A0A2U1M6N0"/>
<dbReference type="GO" id="GO:0031490">
    <property type="term" value="F:chromatin DNA binding"/>
    <property type="evidence" value="ECO:0007669"/>
    <property type="project" value="TreeGrafter"/>
</dbReference>
<dbReference type="InterPro" id="IPR044852">
    <property type="entry name" value="WBP2-like"/>
</dbReference>
<dbReference type="EMBL" id="PKPP01006315">
    <property type="protein sequence ID" value="PWA56922.1"/>
    <property type="molecule type" value="Genomic_DNA"/>
</dbReference>
<comment type="caution">
    <text evidence="1">The sequence shown here is derived from an EMBL/GenBank/DDBJ whole genome shotgun (WGS) entry which is preliminary data.</text>
</comment>
<name>A0A2U1M6N0_ARTAN</name>
<dbReference type="OrthoDB" id="1259151at2759"/>
<dbReference type="GO" id="GO:0005634">
    <property type="term" value="C:nucleus"/>
    <property type="evidence" value="ECO:0007669"/>
    <property type="project" value="TreeGrafter"/>
</dbReference>
<gene>
    <name evidence="1" type="ORF">CTI12_AA413820</name>
</gene>
<dbReference type="PANTHER" id="PTHR31606">
    <property type="entry name" value="WW DOMAIN BINDING PROTEIN 2, ISOFORM E"/>
    <property type="match status" value="1"/>
</dbReference>
<dbReference type="STRING" id="35608.A0A2U1M6N0"/>
<dbReference type="PANTHER" id="PTHR31606:SF12">
    <property type="entry name" value="PH DOMAIN-LIKE PROTEIN-RELATED"/>
    <property type="match status" value="1"/>
</dbReference>
<dbReference type="SUPFAM" id="SSF50729">
    <property type="entry name" value="PH domain-like"/>
    <property type="match status" value="1"/>
</dbReference>
<proteinExistence type="predicted"/>
<reference evidence="1 2" key="1">
    <citation type="journal article" date="2018" name="Mol. Plant">
        <title>The genome of Artemisia annua provides insight into the evolution of Asteraceae family and artemisinin biosynthesis.</title>
        <authorList>
            <person name="Shen Q."/>
            <person name="Zhang L."/>
            <person name="Liao Z."/>
            <person name="Wang S."/>
            <person name="Yan T."/>
            <person name="Shi P."/>
            <person name="Liu M."/>
            <person name="Fu X."/>
            <person name="Pan Q."/>
            <person name="Wang Y."/>
            <person name="Lv Z."/>
            <person name="Lu X."/>
            <person name="Zhang F."/>
            <person name="Jiang W."/>
            <person name="Ma Y."/>
            <person name="Chen M."/>
            <person name="Hao X."/>
            <person name="Li L."/>
            <person name="Tang Y."/>
            <person name="Lv G."/>
            <person name="Zhou Y."/>
            <person name="Sun X."/>
            <person name="Brodelius P.E."/>
            <person name="Rose J.K.C."/>
            <person name="Tang K."/>
        </authorList>
    </citation>
    <scope>NUCLEOTIDE SEQUENCE [LARGE SCALE GENOMIC DNA]</scope>
    <source>
        <strain evidence="2">cv. Huhao1</strain>
        <tissue evidence="1">Leaf</tissue>
    </source>
</reference>
<evidence type="ECO:0000313" key="1">
    <source>
        <dbReference type="EMBL" id="PWA56922.1"/>
    </source>
</evidence>
<organism evidence="1 2">
    <name type="scientific">Artemisia annua</name>
    <name type="common">Sweet wormwood</name>
    <dbReference type="NCBI Taxonomy" id="35608"/>
    <lineage>
        <taxon>Eukaryota</taxon>
        <taxon>Viridiplantae</taxon>
        <taxon>Streptophyta</taxon>
        <taxon>Embryophyta</taxon>
        <taxon>Tracheophyta</taxon>
        <taxon>Spermatophyta</taxon>
        <taxon>Magnoliopsida</taxon>
        <taxon>eudicotyledons</taxon>
        <taxon>Gunneridae</taxon>
        <taxon>Pentapetalae</taxon>
        <taxon>asterids</taxon>
        <taxon>campanulids</taxon>
        <taxon>Asterales</taxon>
        <taxon>Asteraceae</taxon>
        <taxon>Asteroideae</taxon>
        <taxon>Anthemideae</taxon>
        <taxon>Artemisiinae</taxon>
        <taxon>Artemisia</taxon>
    </lineage>
</organism>